<evidence type="ECO:0000259" key="12">
    <source>
        <dbReference type="Pfam" id="PF00117"/>
    </source>
</evidence>
<evidence type="ECO:0000256" key="11">
    <source>
        <dbReference type="PIRSR" id="PIRSR000495-1"/>
    </source>
</evidence>
<comment type="catalytic activity">
    <reaction evidence="9 10">
        <text>L-glutamine + H2O = L-glutamate + NH4(+)</text>
        <dbReference type="Rhea" id="RHEA:15889"/>
        <dbReference type="ChEBI" id="CHEBI:15377"/>
        <dbReference type="ChEBI" id="CHEBI:28938"/>
        <dbReference type="ChEBI" id="CHEBI:29985"/>
        <dbReference type="ChEBI" id="CHEBI:58359"/>
        <dbReference type="EC" id="3.5.1.2"/>
    </reaction>
</comment>
<comment type="caution">
    <text evidence="13">The sequence shown here is derived from an EMBL/GenBank/DDBJ whole genome shotgun (WGS) entry which is preliminary data.</text>
</comment>
<evidence type="ECO:0000313" key="13">
    <source>
        <dbReference type="EMBL" id="MBC8536205.1"/>
    </source>
</evidence>
<dbReference type="EC" id="3.5.1.2" evidence="10"/>
<keyword evidence="14" id="KW-1185">Reference proteome</keyword>
<dbReference type="InterPro" id="IPR029062">
    <property type="entry name" value="Class_I_gatase-like"/>
</dbReference>
<evidence type="ECO:0000313" key="14">
    <source>
        <dbReference type="Proteomes" id="UP000620366"/>
    </source>
</evidence>
<comment type="subcellular location">
    <subcellularLocation>
        <location evidence="10">Cytoplasm</location>
    </subcellularLocation>
</comment>
<evidence type="ECO:0000256" key="4">
    <source>
        <dbReference type="ARBA" id="ARBA00022801"/>
    </source>
</evidence>
<dbReference type="Proteomes" id="UP000620366">
    <property type="component" value="Unassembled WGS sequence"/>
</dbReference>
<evidence type="ECO:0000256" key="7">
    <source>
        <dbReference type="ARBA" id="ARBA00023239"/>
    </source>
</evidence>
<evidence type="ECO:0000256" key="2">
    <source>
        <dbReference type="ARBA" id="ARBA00011152"/>
    </source>
</evidence>
<dbReference type="EMBL" id="JACRSP010000002">
    <property type="protein sequence ID" value="MBC8536205.1"/>
    <property type="molecule type" value="Genomic_DNA"/>
</dbReference>
<dbReference type="PIRSF" id="PIRSF000495">
    <property type="entry name" value="Amidotransf_hisH"/>
    <property type="match status" value="1"/>
</dbReference>
<dbReference type="GO" id="GO:0005737">
    <property type="term" value="C:cytoplasm"/>
    <property type="evidence" value="ECO:0007669"/>
    <property type="project" value="UniProtKB-SubCell"/>
</dbReference>
<dbReference type="AlphaFoldDB" id="A0A926DFR6"/>
<dbReference type="Pfam" id="PF00117">
    <property type="entry name" value="GATase"/>
    <property type="match status" value="1"/>
</dbReference>
<dbReference type="GO" id="GO:0016829">
    <property type="term" value="F:lyase activity"/>
    <property type="evidence" value="ECO:0007669"/>
    <property type="project" value="UniProtKB-KW"/>
</dbReference>
<dbReference type="HAMAP" id="MF_00278">
    <property type="entry name" value="HisH"/>
    <property type="match status" value="1"/>
</dbReference>
<keyword evidence="4 10" id="KW-0378">Hydrolase</keyword>
<evidence type="ECO:0000256" key="3">
    <source>
        <dbReference type="ARBA" id="ARBA00022605"/>
    </source>
</evidence>
<dbReference type="PANTHER" id="PTHR42701:SF1">
    <property type="entry name" value="IMIDAZOLE GLYCEROL PHOSPHATE SYNTHASE SUBUNIT HISH"/>
    <property type="match status" value="1"/>
</dbReference>
<feature type="active site" description="Nucleophile" evidence="10 11">
    <location>
        <position position="79"/>
    </location>
</feature>
<comment type="function">
    <text evidence="10">IGPS catalyzes the conversion of PRFAR and glutamine to IGP, AICAR and glutamate. The HisH subunit catalyzes the hydrolysis of glutamine to glutamate and ammonia as part of the synthesis of IGP and AICAR. The resulting ammonia molecule is channeled to the active site of HisF.</text>
</comment>
<evidence type="ECO:0000256" key="5">
    <source>
        <dbReference type="ARBA" id="ARBA00022962"/>
    </source>
</evidence>
<gene>
    <name evidence="10 13" type="primary">hisH</name>
    <name evidence="13" type="ORF">H8695_05800</name>
</gene>
<dbReference type="InterPro" id="IPR017926">
    <property type="entry name" value="GATASE"/>
</dbReference>
<dbReference type="NCBIfam" id="TIGR01855">
    <property type="entry name" value="IMP_synth_hisH"/>
    <property type="match status" value="1"/>
</dbReference>
<accession>A0A926DFR6</accession>
<reference evidence="13" key="1">
    <citation type="submission" date="2020-08" db="EMBL/GenBank/DDBJ databases">
        <title>Genome public.</title>
        <authorList>
            <person name="Liu C."/>
            <person name="Sun Q."/>
        </authorList>
    </citation>
    <scope>NUCLEOTIDE SEQUENCE</scope>
    <source>
        <strain evidence="13">BX7</strain>
    </source>
</reference>
<comment type="pathway">
    <text evidence="1 10">Amino-acid biosynthesis; L-histidine biosynthesis; L-histidine from 5-phospho-alpha-D-ribose 1-diphosphate: step 5/9.</text>
</comment>
<dbReference type="EC" id="4.3.2.10" evidence="10"/>
<evidence type="ECO:0000256" key="6">
    <source>
        <dbReference type="ARBA" id="ARBA00023102"/>
    </source>
</evidence>
<comment type="subunit">
    <text evidence="2 10">Heterodimer of HisH and HisF.</text>
</comment>
<dbReference type="GO" id="GO:0000105">
    <property type="term" value="P:L-histidine biosynthetic process"/>
    <property type="evidence" value="ECO:0007669"/>
    <property type="project" value="UniProtKB-UniRule"/>
</dbReference>
<keyword evidence="6 10" id="KW-0368">Histidine biosynthesis</keyword>
<organism evidence="13 14">
    <name type="scientific">Feifania hominis</name>
    <dbReference type="NCBI Taxonomy" id="2763660"/>
    <lineage>
        <taxon>Bacteria</taxon>
        <taxon>Bacillati</taxon>
        <taxon>Bacillota</taxon>
        <taxon>Clostridia</taxon>
        <taxon>Eubacteriales</taxon>
        <taxon>Feifaniaceae</taxon>
        <taxon>Feifania</taxon>
    </lineage>
</organism>
<sequence length="200" mass="21465">MIGIVDYGAGNLMSVQKALTAVGSDSVISDRPEVLRAANSLVLPGVGAFPSAMRSLRERGLDRFLVEQAALGKPLLGICLGMQMLFTRSEELGDTQGLNLIPGVVRRIKTDLKIPHVGWNSLTRRAPCALLDNLPDGTYCYFVHSFEACVEDPRDLVAVTDYGGPVTAAVARGNVYGVQFHPEKSSAAGLAILRTFSKFT</sequence>
<evidence type="ECO:0000256" key="8">
    <source>
        <dbReference type="ARBA" id="ARBA00047838"/>
    </source>
</evidence>
<dbReference type="InterPro" id="IPR010139">
    <property type="entry name" value="Imidazole-glycPsynth_HisH"/>
</dbReference>
<keyword evidence="5 10" id="KW-0315">Glutamine amidotransferase</keyword>
<feature type="domain" description="Glutamine amidotransferase" evidence="12">
    <location>
        <begin position="35"/>
        <end position="194"/>
    </location>
</feature>
<comment type="catalytic activity">
    <reaction evidence="8 10">
        <text>5-[(5-phospho-1-deoxy-D-ribulos-1-ylimino)methylamino]-1-(5-phospho-beta-D-ribosyl)imidazole-4-carboxamide + L-glutamine = D-erythro-1-(imidazol-4-yl)glycerol 3-phosphate + 5-amino-1-(5-phospho-beta-D-ribosyl)imidazole-4-carboxamide + L-glutamate + H(+)</text>
        <dbReference type="Rhea" id="RHEA:24793"/>
        <dbReference type="ChEBI" id="CHEBI:15378"/>
        <dbReference type="ChEBI" id="CHEBI:29985"/>
        <dbReference type="ChEBI" id="CHEBI:58278"/>
        <dbReference type="ChEBI" id="CHEBI:58359"/>
        <dbReference type="ChEBI" id="CHEBI:58475"/>
        <dbReference type="ChEBI" id="CHEBI:58525"/>
        <dbReference type="EC" id="4.3.2.10"/>
    </reaction>
</comment>
<keyword evidence="3 10" id="KW-0028">Amino-acid biosynthesis</keyword>
<dbReference type="PANTHER" id="PTHR42701">
    <property type="entry name" value="IMIDAZOLE GLYCEROL PHOSPHATE SYNTHASE SUBUNIT HISH"/>
    <property type="match status" value="1"/>
</dbReference>
<evidence type="ECO:0000256" key="9">
    <source>
        <dbReference type="ARBA" id="ARBA00049534"/>
    </source>
</evidence>
<dbReference type="SUPFAM" id="SSF52317">
    <property type="entry name" value="Class I glutamine amidotransferase-like"/>
    <property type="match status" value="1"/>
</dbReference>
<dbReference type="PROSITE" id="PS51273">
    <property type="entry name" value="GATASE_TYPE_1"/>
    <property type="match status" value="1"/>
</dbReference>
<name>A0A926DFR6_9FIRM</name>
<dbReference type="CDD" id="cd01748">
    <property type="entry name" value="GATase1_IGP_Synthase"/>
    <property type="match status" value="1"/>
</dbReference>
<evidence type="ECO:0000256" key="1">
    <source>
        <dbReference type="ARBA" id="ARBA00005091"/>
    </source>
</evidence>
<evidence type="ECO:0000256" key="10">
    <source>
        <dbReference type="HAMAP-Rule" id="MF_00278"/>
    </source>
</evidence>
<feature type="active site" evidence="10 11">
    <location>
        <position position="181"/>
    </location>
</feature>
<proteinExistence type="inferred from homology"/>
<dbReference type="GO" id="GO:0004359">
    <property type="term" value="F:glutaminase activity"/>
    <property type="evidence" value="ECO:0007669"/>
    <property type="project" value="UniProtKB-EC"/>
</dbReference>
<keyword evidence="10" id="KW-0963">Cytoplasm</keyword>
<dbReference type="RefSeq" id="WP_249299956.1">
    <property type="nucleotide sequence ID" value="NZ_JACRSP010000002.1"/>
</dbReference>
<feature type="active site" evidence="10 11">
    <location>
        <position position="183"/>
    </location>
</feature>
<protein>
    <recommendedName>
        <fullName evidence="10">Imidazole glycerol phosphate synthase subunit HisH</fullName>
        <ecNumber evidence="10">4.3.2.10</ecNumber>
    </recommendedName>
    <alternativeName>
        <fullName evidence="10">IGP synthase glutaminase subunit</fullName>
        <ecNumber evidence="10">3.5.1.2</ecNumber>
    </alternativeName>
    <alternativeName>
        <fullName evidence="10">IGP synthase subunit HisH</fullName>
    </alternativeName>
    <alternativeName>
        <fullName evidence="10">ImGP synthase subunit HisH</fullName>
        <shortName evidence="10">IGPS subunit HisH</shortName>
    </alternativeName>
</protein>
<dbReference type="GO" id="GO:0000107">
    <property type="term" value="F:imidazoleglycerol-phosphate synthase activity"/>
    <property type="evidence" value="ECO:0007669"/>
    <property type="project" value="UniProtKB-UniRule"/>
</dbReference>
<dbReference type="Gene3D" id="3.40.50.880">
    <property type="match status" value="1"/>
</dbReference>
<keyword evidence="7 10" id="KW-0456">Lyase</keyword>